<dbReference type="Proteomes" id="UP000184499">
    <property type="component" value="Unassembled WGS sequence"/>
</dbReference>
<proteinExistence type="predicted"/>
<evidence type="ECO:0000313" key="2">
    <source>
        <dbReference type="Proteomes" id="UP000184499"/>
    </source>
</evidence>
<reference evidence="2" key="1">
    <citation type="journal article" date="2017" name="Genome Biol.">
        <title>Comparative genomics reveals high biological diversity and specific adaptations in the industrially and medically important fungal genus Aspergillus.</title>
        <authorList>
            <person name="de Vries R.P."/>
            <person name="Riley R."/>
            <person name="Wiebenga A."/>
            <person name="Aguilar-Osorio G."/>
            <person name="Amillis S."/>
            <person name="Uchima C.A."/>
            <person name="Anderluh G."/>
            <person name="Asadollahi M."/>
            <person name="Askin M."/>
            <person name="Barry K."/>
            <person name="Battaglia E."/>
            <person name="Bayram O."/>
            <person name="Benocci T."/>
            <person name="Braus-Stromeyer S.A."/>
            <person name="Caldana C."/>
            <person name="Canovas D."/>
            <person name="Cerqueira G.C."/>
            <person name="Chen F."/>
            <person name="Chen W."/>
            <person name="Choi C."/>
            <person name="Clum A."/>
            <person name="Dos Santos R.A."/>
            <person name="Damasio A.R."/>
            <person name="Diallinas G."/>
            <person name="Emri T."/>
            <person name="Fekete E."/>
            <person name="Flipphi M."/>
            <person name="Freyberg S."/>
            <person name="Gallo A."/>
            <person name="Gournas C."/>
            <person name="Habgood R."/>
            <person name="Hainaut M."/>
            <person name="Harispe M.L."/>
            <person name="Henrissat B."/>
            <person name="Hilden K.S."/>
            <person name="Hope R."/>
            <person name="Hossain A."/>
            <person name="Karabika E."/>
            <person name="Karaffa L."/>
            <person name="Karanyi Z."/>
            <person name="Krasevec N."/>
            <person name="Kuo A."/>
            <person name="Kusch H."/>
            <person name="LaButti K."/>
            <person name="Lagendijk E.L."/>
            <person name="Lapidus A."/>
            <person name="Levasseur A."/>
            <person name="Lindquist E."/>
            <person name="Lipzen A."/>
            <person name="Logrieco A.F."/>
            <person name="MacCabe A."/>
            <person name="Maekelae M.R."/>
            <person name="Malavazi I."/>
            <person name="Melin P."/>
            <person name="Meyer V."/>
            <person name="Mielnichuk N."/>
            <person name="Miskei M."/>
            <person name="Molnar A.P."/>
            <person name="Mule G."/>
            <person name="Ngan C.Y."/>
            <person name="Orejas M."/>
            <person name="Orosz E."/>
            <person name="Ouedraogo J.P."/>
            <person name="Overkamp K.M."/>
            <person name="Park H.-S."/>
            <person name="Perrone G."/>
            <person name="Piumi F."/>
            <person name="Punt P.J."/>
            <person name="Ram A.F."/>
            <person name="Ramon A."/>
            <person name="Rauscher S."/>
            <person name="Record E."/>
            <person name="Riano-Pachon D.M."/>
            <person name="Robert V."/>
            <person name="Roehrig J."/>
            <person name="Ruller R."/>
            <person name="Salamov A."/>
            <person name="Salih N.S."/>
            <person name="Samson R.A."/>
            <person name="Sandor E."/>
            <person name="Sanguinetti M."/>
            <person name="Schuetze T."/>
            <person name="Sepcic K."/>
            <person name="Shelest E."/>
            <person name="Sherlock G."/>
            <person name="Sophianopoulou V."/>
            <person name="Squina F.M."/>
            <person name="Sun H."/>
            <person name="Susca A."/>
            <person name="Todd R.B."/>
            <person name="Tsang A."/>
            <person name="Unkles S.E."/>
            <person name="van de Wiele N."/>
            <person name="van Rossen-Uffink D."/>
            <person name="Oliveira J.V."/>
            <person name="Vesth T.C."/>
            <person name="Visser J."/>
            <person name="Yu J.-H."/>
            <person name="Zhou M."/>
            <person name="Andersen M.R."/>
            <person name="Archer D.B."/>
            <person name="Baker S.E."/>
            <person name="Benoit I."/>
            <person name="Brakhage A.A."/>
            <person name="Braus G.H."/>
            <person name="Fischer R."/>
            <person name="Frisvad J.C."/>
            <person name="Goldman G.H."/>
            <person name="Houbraken J."/>
            <person name="Oakley B."/>
            <person name="Pocsi I."/>
            <person name="Scazzocchio C."/>
            <person name="Seiboth B."/>
            <person name="vanKuyk P.A."/>
            <person name="Wortman J."/>
            <person name="Dyer P.S."/>
            <person name="Grigoriev I.V."/>
        </authorList>
    </citation>
    <scope>NUCLEOTIDE SEQUENCE [LARGE SCALE GENOMIC DNA]</scope>
    <source>
        <strain evidence="2">CBS 101740 / IMI 381727 / IBT 21946</strain>
    </source>
</reference>
<organism evidence="1 2">
    <name type="scientific">Aspergillus brasiliensis (strain CBS 101740 / IMI 381727 / IBT 21946)</name>
    <dbReference type="NCBI Taxonomy" id="767769"/>
    <lineage>
        <taxon>Eukaryota</taxon>
        <taxon>Fungi</taxon>
        <taxon>Dikarya</taxon>
        <taxon>Ascomycota</taxon>
        <taxon>Pezizomycotina</taxon>
        <taxon>Eurotiomycetes</taxon>
        <taxon>Eurotiomycetidae</taxon>
        <taxon>Eurotiales</taxon>
        <taxon>Aspergillaceae</taxon>
        <taxon>Aspergillus</taxon>
        <taxon>Aspergillus subgen. Circumdati</taxon>
    </lineage>
</organism>
<dbReference type="AlphaFoldDB" id="A0A1L9UDF9"/>
<dbReference type="STRING" id="767769.A0A1L9UDF9"/>
<dbReference type="VEuPathDB" id="FungiDB:ASPBRDRAFT_198340"/>
<dbReference type="RefSeq" id="XP_067476945.1">
    <property type="nucleotide sequence ID" value="XM_067621190.1"/>
</dbReference>
<sequence length="85" mass="8497">MQTNDDTPRDQLNLPLGTPIAANYFRVMAARNDFSFSTATSSGISPSTAAAAAASETSSGAGHKMAVGGYLAGALALVGAVVVHV</sequence>
<protein>
    <submittedName>
        <fullName evidence="1">Uncharacterized protein</fullName>
    </submittedName>
</protein>
<gene>
    <name evidence="1" type="ORF">ASPBRDRAFT_198340</name>
</gene>
<dbReference type="EMBL" id="KV878688">
    <property type="protein sequence ID" value="OJJ69696.1"/>
    <property type="molecule type" value="Genomic_DNA"/>
</dbReference>
<dbReference type="GeneID" id="93573678"/>
<keyword evidence="2" id="KW-1185">Reference proteome</keyword>
<evidence type="ECO:0000313" key="1">
    <source>
        <dbReference type="EMBL" id="OJJ69696.1"/>
    </source>
</evidence>
<name>A0A1L9UDF9_ASPBC</name>
<accession>A0A1L9UDF9</accession>